<name>E6YZT3_BARSR</name>
<feature type="transmembrane region" description="Helical" evidence="1">
    <location>
        <begin position="124"/>
        <end position="147"/>
    </location>
</feature>
<dbReference type="Proteomes" id="UP000190811">
    <property type="component" value="Chromosome"/>
</dbReference>
<evidence type="ECO:0000313" key="3">
    <source>
        <dbReference type="EMBL" id="CBI82371.1"/>
    </source>
</evidence>
<reference evidence="3" key="1">
    <citation type="journal article" date="2011" name="PLoS Genet.">
        <title>Parallel evolution of a type IV secretion system in radiating lineages of the host-restricted bacterial pathogen Bartonella.</title>
        <authorList>
            <person name="Engel P."/>
            <person name="Salzburger W."/>
            <person name="Liesch M."/>
            <person name="Chang C.C."/>
            <person name="Maruyama S."/>
            <person name="Lanz C."/>
            <person name="Calteau A."/>
            <person name="Lajus A."/>
            <person name="Medigue C."/>
            <person name="Schuster S.C."/>
            <person name="Dehio C."/>
        </authorList>
    </citation>
    <scope>NUCLEOTIDE SEQUENCE</scope>
    <source>
        <strain evidence="3">R1</strain>
    </source>
</reference>
<reference evidence="4" key="2">
    <citation type="journal article" date="2017" name="Genome Biol. Evol.">
        <title>Evolutionary Dynamics of Pathoadaptation Revealed by Three Independent Acquisitions of the VirB/D4 Type IV Secretion System in Bartonella.</title>
        <authorList>
            <person name="Harms A."/>
            <person name="Segers F.H."/>
            <person name="Quebatte M."/>
            <person name="Mistl C."/>
            <person name="Manfredi P."/>
            <person name="Korner J."/>
            <person name="Chomel B.B."/>
            <person name="Kosoy M."/>
            <person name="Maruyama S."/>
            <person name="Engel P."/>
            <person name="Dehio C."/>
        </authorList>
    </citation>
    <scope>NUCLEOTIDE SEQUENCE [LARGE SCALE GENOMIC DNA]</scope>
    <source>
        <strain evidence="4">R1</strain>
    </source>
</reference>
<keyword evidence="1" id="KW-1133">Transmembrane helix</keyword>
<evidence type="ECO:0000313" key="2">
    <source>
        <dbReference type="EMBL" id="AQX30835.1"/>
    </source>
</evidence>
<feature type="transmembrane region" description="Helical" evidence="1">
    <location>
        <begin position="6"/>
        <end position="25"/>
    </location>
</feature>
<sequence length="179" mass="20576">MIYAVIITAGILVASSIIYPIYKIIKDGWNTSYTHDNSVDLYNPAIENYDNMIKKHSKAIKEREKMTSKWDSILNTQKEMKKVMKFGVISRMQLILIFFISLGLSNTLLILGNLDRDQFDIPTAIGLVAFLLISISLPIFLGLYIIVKKKLKDIIQQLDEAIEKINEIMANQNPRRREK</sequence>
<accession>E6YZT3</accession>
<reference evidence="2" key="3">
    <citation type="submission" date="2017-02" db="EMBL/GenBank/DDBJ databases">
        <title>Evolutionary dynamics of pathoadaptation revealed by three independent acquisitions of the VirB/D4 type IV secretion system in Bartonella.</title>
        <authorList>
            <person name="Harms A."/>
            <person name="Segers F.H.I.D."/>
            <person name="Quebatte M."/>
            <person name="Mistl C."/>
            <person name="Manfredi P."/>
            <person name="Koerner J."/>
            <person name="Chomel B."/>
            <person name="Kosoy M."/>
            <person name="Maruyama S."/>
            <person name="Engel P."/>
            <person name="Dehio C."/>
        </authorList>
    </citation>
    <scope>NUCLEOTIDE SEQUENCE [LARGE SCALE GENOMIC DNA]</scope>
    <source>
        <strain evidence="2">R1</strain>
    </source>
</reference>
<feature type="transmembrane region" description="Helical" evidence="1">
    <location>
        <begin position="88"/>
        <end position="112"/>
    </location>
</feature>
<gene>
    <name evidence="3" type="ORF">B11C_40226</name>
    <name evidence="2" type="ORF">BscR1v2_009030</name>
</gene>
<evidence type="ECO:0000256" key="1">
    <source>
        <dbReference type="SAM" id="Phobius"/>
    </source>
</evidence>
<dbReference type="AlphaFoldDB" id="E6YZT3"/>
<dbReference type="RefSeq" id="WP_236828977.1">
    <property type="nucleotide sequence ID" value="NZ_CP019789.1"/>
</dbReference>
<dbReference type="EMBL" id="FN645509">
    <property type="protein sequence ID" value="CBI82371.1"/>
    <property type="molecule type" value="Genomic_DNA"/>
</dbReference>
<evidence type="ECO:0000313" key="4">
    <source>
        <dbReference type="Proteomes" id="UP000190811"/>
    </source>
</evidence>
<keyword evidence="1" id="KW-0472">Membrane</keyword>
<dbReference type="EMBL" id="CP019789">
    <property type="protein sequence ID" value="AQX30835.1"/>
    <property type="molecule type" value="Genomic_DNA"/>
</dbReference>
<proteinExistence type="predicted"/>
<organism evidence="3">
    <name type="scientific">Bartonella schoenbuchensis (strain DSM 13525 / NCTC 13165 / R1)</name>
    <dbReference type="NCBI Taxonomy" id="687861"/>
    <lineage>
        <taxon>Bacteria</taxon>
        <taxon>Pseudomonadati</taxon>
        <taxon>Pseudomonadota</taxon>
        <taxon>Alphaproteobacteria</taxon>
        <taxon>Hyphomicrobiales</taxon>
        <taxon>Bartonellaceae</taxon>
        <taxon>Bartonella</taxon>
    </lineage>
</organism>
<protein>
    <submittedName>
        <fullName evidence="3">Uncharacterized protein</fullName>
    </submittedName>
</protein>
<keyword evidence="1" id="KW-0812">Transmembrane</keyword>